<dbReference type="SUPFAM" id="SSF50978">
    <property type="entry name" value="WD40 repeat-like"/>
    <property type="match status" value="1"/>
</dbReference>
<sequence>MLSDNSEDDLFLISHGRDNSLIIWEIKVEPNFNLSKNFDLPDKNEEEIFLVAGYESGEIILFNLSLDESNFAVGKVKYFKEPVLCLDVSPDGHLLIAGGPEPKVVKLSLDFDKKKPPSTFFELELNNVKGISDLKFRKDQKLFGLAGWDKNIRIFKSENLQTLAMFTSHRDGINCLDFSNPIDKKTDIHPKSNSLVISKDRDADDIHFLESSVVKNYLIAASKDTKISLWQIY</sequence>
<dbReference type="InterPro" id="IPR015943">
    <property type="entry name" value="WD40/YVTN_repeat-like_dom_sf"/>
</dbReference>
<gene>
    <name evidence="5" type="primary">GNB1L</name>
    <name evidence="5" type="ORF">HK099_000345</name>
</gene>
<dbReference type="Proteomes" id="UP001211065">
    <property type="component" value="Unassembled WGS sequence"/>
</dbReference>
<reference evidence="5" key="1">
    <citation type="submission" date="2020-05" db="EMBL/GenBank/DDBJ databases">
        <title>Phylogenomic resolution of chytrid fungi.</title>
        <authorList>
            <person name="Stajich J.E."/>
            <person name="Amses K."/>
            <person name="Simmons R."/>
            <person name="Seto K."/>
            <person name="Myers J."/>
            <person name="Bonds A."/>
            <person name="Quandt C.A."/>
            <person name="Barry K."/>
            <person name="Liu P."/>
            <person name="Grigoriev I."/>
            <person name="Longcore J.E."/>
            <person name="James T.Y."/>
        </authorList>
    </citation>
    <scope>NUCLEOTIDE SEQUENCE</scope>
    <source>
        <strain evidence="5">JEL0476</strain>
    </source>
</reference>
<dbReference type="PANTHER" id="PTHR19854:SF1">
    <property type="entry name" value="GUANINE NUCLEOTIDE-BINDING PROTEIN SUBUNIT BETA-LIKE PROTEIN 1"/>
    <property type="match status" value="1"/>
</dbReference>
<dbReference type="SMART" id="SM00320">
    <property type="entry name" value="WD40"/>
    <property type="match status" value="3"/>
</dbReference>
<evidence type="ECO:0000256" key="2">
    <source>
        <dbReference type="ARBA" id="ARBA00022737"/>
    </source>
</evidence>
<dbReference type="AlphaFoldDB" id="A0AAD5TV25"/>
<protein>
    <recommendedName>
        <fullName evidence="4">ASTRA-associated protein 1</fullName>
    </recommendedName>
</protein>
<dbReference type="EMBL" id="JADGJW010001077">
    <property type="protein sequence ID" value="KAJ3207140.1"/>
    <property type="molecule type" value="Genomic_DNA"/>
</dbReference>
<dbReference type="Gene3D" id="2.130.10.10">
    <property type="entry name" value="YVTN repeat-like/Quinoprotein amine dehydrogenase"/>
    <property type="match status" value="1"/>
</dbReference>
<evidence type="ECO:0000313" key="6">
    <source>
        <dbReference type="Proteomes" id="UP001211065"/>
    </source>
</evidence>
<evidence type="ECO:0000313" key="5">
    <source>
        <dbReference type="EMBL" id="KAJ3207140.1"/>
    </source>
</evidence>
<comment type="caution">
    <text evidence="5">The sequence shown here is derived from an EMBL/GenBank/DDBJ whole genome shotgun (WGS) entry which is preliminary data.</text>
</comment>
<evidence type="ECO:0000256" key="1">
    <source>
        <dbReference type="ARBA" id="ARBA00022574"/>
    </source>
</evidence>
<accession>A0AAD5TV25</accession>
<proteinExistence type="inferred from homology"/>
<dbReference type="Pfam" id="PF00400">
    <property type="entry name" value="WD40"/>
    <property type="match status" value="1"/>
</dbReference>
<keyword evidence="2" id="KW-0677">Repeat</keyword>
<organism evidence="5 6">
    <name type="scientific">Clydaea vesicula</name>
    <dbReference type="NCBI Taxonomy" id="447962"/>
    <lineage>
        <taxon>Eukaryota</taxon>
        <taxon>Fungi</taxon>
        <taxon>Fungi incertae sedis</taxon>
        <taxon>Chytridiomycota</taxon>
        <taxon>Chytridiomycota incertae sedis</taxon>
        <taxon>Chytridiomycetes</taxon>
        <taxon>Lobulomycetales</taxon>
        <taxon>Lobulomycetaceae</taxon>
        <taxon>Clydaea</taxon>
    </lineage>
</organism>
<keyword evidence="6" id="KW-1185">Reference proteome</keyword>
<comment type="similarity">
    <text evidence="3">Belongs to the WD repeat ASA1 family.</text>
</comment>
<name>A0AAD5TV25_9FUNG</name>
<evidence type="ECO:0000256" key="4">
    <source>
        <dbReference type="ARBA" id="ARBA00040563"/>
    </source>
</evidence>
<dbReference type="InterPro" id="IPR001680">
    <property type="entry name" value="WD40_rpt"/>
</dbReference>
<dbReference type="PANTHER" id="PTHR19854">
    <property type="entry name" value="TRANSDUCIN BETA-LIKE 3"/>
    <property type="match status" value="1"/>
</dbReference>
<evidence type="ECO:0000256" key="3">
    <source>
        <dbReference type="ARBA" id="ARBA00037931"/>
    </source>
</evidence>
<keyword evidence="1" id="KW-0853">WD repeat</keyword>
<dbReference type="InterPro" id="IPR036322">
    <property type="entry name" value="WD40_repeat_dom_sf"/>
</dbReference>